<dbReference type="EMBL" id="MLBY01000004">
    <property type="protein sequence ID" value="MEE7458008.1"/>
    <property type="molecule type" value="Genomic_DNA"/>
</dbReference>
<accession>A0ABU7TC78</accession>
<dbReference type="Pfam" id="PF13505">
    <property type="entry name" value="OMP_b-brl"/>
    <property type="match status" value="1"/>
</dbReference>
<name>A0ABU7TC78_9HYPH</name>
<gene>
    <name evidence="4" type="ORF">MRSR164_14875</name>
</gene>
<organism evidence="4 5">
    <name type="scientific">Methylobacterium radiotolerans</name>
    <dbReference type="NCBI Taxonomy" id="31998"/>
    <lineage>
        <taxon>Bacteria</taxon>
        <taxon>Pseudomonadati</taxon>
        <taxon>Pseudomonadota</taxon>
        <taxon>Alphaproteobacteria</taxon>
        <taxon>Hyphomicrobiales</taxon>
        <taxon>Methylobacteriaceae</taxon>
        <taxon>Methylobacterium</taxon>
    </lineage>
</organism>
<sequence length="284" mass="30270">MIVPHRLVLAATLATGLLTAGPFAMPATAADLLPPMPPPPMPVAAPVTIGSGWYLRGDFTQSWYEHPRDAALPDPNDPGMPPLVGLRLSPEPGYGGGVGYQINPWLRIDATIDQRVASSFRGFSSRSVFETGYNLEAGKLDVLTGLVNVYADLGTWYGFTPYVGAGIGFADKRMSRNYTQTTCLIDGCDGSPGTGPRDPALRASHSVTTFAWALTAGMSYEIGAGLSLDAAYRYVDLGRAKSGLDAYGGSTRLKDLTANEFRVGLRYRFADTLMPTIPGNGYGH</sequence>
<evidence type="ECO:0000313" key="4">
    <source>
        <dbReference type="EMBL" id="MEE7458008.1"/>
    </source>
</evidence>
<feature type="domain" description="Outer membrane protein beta-barrel" evidence="3">
    <location>
        <begin position="49"/>
        <end position="269"/>
    </location>
</feature>
<comment type="caution">
    <text evidence="4">The sequence shown here is derived from an EMBL/GenBank/DDBJ whole genome shotgun (WGS) entry which is preliminary data.</text>
</comment>
<evidence type="ECO:0000256" key="1">
    <source>
        <dbReference type="ARBA" id="ARBA00022729"/>
    </source>
</evidence>
<dbReference type="SUPFAM" id="SSF56925">
    <property type="entry name" value="OMPA-like"/>
    <property type="match status" value="1"/>
</dbReference>
<keyword evidence="1 2" id="KW-0732">Signal</keyword>
<evidence type="ECO:0000313" key="5">
    <source>
        <dbReference type="Proteomes" id="UP001349262"/>
    </source>
</evidence>
<evidence type="ECO:0000259" key="3">
    <source>
        <dbReference type="Pfam" id="PF13505"/>
    </source>
</evidence>
<feature type="chain" id="PRO_5046434306" evidence="2">
    <location>
        <begin position="30"/>
        <end position="284"/>
    </location>
</feature>
<feature type="signal peptide" evidence="2">
    <location>
        <begin position="1"/>
        <end position="29"/>
    </location>
</feature>
<dbReference type="InterPro" id="IPR027385">
    <property type="entry name" value="Beta-barrel_OMP"/>
</dbReference>
<dbReference type="InterPro" id="IPR011250">
    <property type="entry name" value="OMP/PagP_B-barrel"/>
</dbReference>
<dbReference type="Proteomes" id="UP001349262">
    <property type="component" value="Unassembled WGS sequence"/>
</dbReference>
<protein>
    <submittedName>
        <fullName evidence="4">Porin</fullName>
    </submittedName>
</protein>
<keyword evidence="5" id="KW-1185">Reference proteome</keyword>
<dbReference type="Gene3D" id="2.40.160.20">
    <property type="match status" value="1"/>
</dbReference>
<reference evidence="4 5" key="1">
    <citation type="journal article" date="2012" name="Genet. Mol. Biol.">
        <title>Analysis of 16S rRNA and mxaF genes revealing insights into Methylobacterium niche-specific plant association.</title>
        <authorList>
            <person name="Dourado M.N."/>
            <person name="Andreote F.D."/>
            <person name="Dini-Andreote F."/>
            <person name="Conti R."/>
            <person name="Araujo J.M."/>
            <person name="Araujo W.L."/>
        </authorList>
    </citation>
    <scope>NUCLEOTIDE SEQUENCE [LARGE SCALE GENOMIC DNA]</scope>
    <source>
        <strain evidence="4 5">SR1.6/4</strain>
    </source>
</reference>
<proteinExistence type="predicted"/>
<evidence type="ECO:0000256" key="2">
    <source>
        <dbReference type="SAM" id="SignalP"/>
    </source>
</evidence>